<keyword evidence="5" id="KW-1185">Reference proteome</keyword>
<keyword evidence="2" id="KW-0812">Transmembrane</keyword>
<feature type="signal peptide" evidence="3">
    <location>
        <begin position="1"/>
        <end position="16"/>
    </location>
</feature>
<dbReference type="Proteomes" id="UP001305414">
    <property type="component" value="Unassembled WGS sequence"/>
</dbReference>
<feature type="compositionally biased region" description="Basic and acidic residues" evidence="1">
    <location>
        <begin position="242"/>
        <end position="252"/>
    </location>
</feature>
<dbReference type="EMBL" id="JAWHQM010000095">
    <property type="protein sequence ID" value="KAK5637165.1"/>
    <property type="molecule type" value="Genomic_DNA"/>
</dbReference>
<keyword evidence="3" id="KW-0732">Signal</keyword>
<organism evidence="4 5">
    <name type="scientific">Xylaria bambusicola</name>
    <dbReference type="NCBI Taxonomy" id="326684"/>
    <lineage>
        <taxon>Eukaryota</taxon>
        <taxon>Fungi</taxon>
        <taxon>Dikarya</taxon>
        <taxon>Ascomycota</taxon>
        <taxon>Pezizomycotina</taxon>
        <taxon>Sordariomycetes</taxon>
        <taxon>Xylariomycetidae</taxon>
        <taxon>Xylariales</taxon>
        <taxon>Xylariaceae</taxon>
        <taxon>Xylaria</taxon>
    </lineage>
</organism>
<evidence type="ECO:0000256" key="3">
    <source>
        <dbReference type="SAM" id="SignalP"/>
    </source>
</evidence>
<protein>
    <submittedName>
        <fullName evidence="4">Uncharacterized protein</fullName>
    </submittedName>
</protein>
<comment type="caution">
    <text evidence="4">The sequence shown here is derived from an EMBL/GenBank/DDBJ whole genome shotgun (WGS) entry which is preliminary data.</text>
</comment>
<evidence type="ECO:0000313" key="5">
    <source>
        <dbReference type="Proteomes" id="UP001305414"/>
    </source>
</evidence>
<name>A0AAN7UQQ4_9PEZI</name>
<evidence type="ECO:0000313" key="4">
    <source>
        <dbReference type="EMBL" id="KAK5637165.1"/>
    </source>
</evidence>
<proteinExistence type="predicted"/>
<keyword evidence="2" id="KW-0472">Membrane</keyword>
<evidence type="ECO:0000256" key="1">
    <source>
        <dbReference type="SAM" id="MobiDB-lite"/>
    </source>
</evidence>
<feature type="chain" id="PRO_5042998277" evidence="3">
    <location>
        <begin position="17"/>
        <end position="293"/>
    </location>
</feature>
<feature type="compositionally biased region" description="Low complexity" evidence="1">
    <location>
        <begin position="253"/>
        <end position="272"/>
    </location>
</feature>
<sequence length="293" mass="32650">MLFSLIPFIEAFAALAATTRTCYHITGEPARQSPGRPKFFPCDPGAEVSNCCSEIDLCMGNGLCLGFNAYNGYTFQACTHPDWPEACSHGFKWPNTIPSGFYALAWQCRYGYNSPYCIGENASCCEDEDGWVYLPRFSNIHLAGNSDYVIRASGGNGVIEGSDASDASDRIALGVGISIPIVAILVAIGQWWFPGARLWIWKKRKGPEKLKKDDDDESWPREDAKRLWFWKRRKRKDHEKRKRDDDEGRLLEEGGIALSSEGSSGLEMSAAGDIGERQFQYKDDEQSSSTKIG</sequence>
<dbReference type="AlphaFoldDB" id="A0AAN7UQQ4"/>
<keyword evidence="2" id="KW-1133">Transmembrane helix</keyword>
<accession>A0AAN7UQQ4</accession>
<reference evidence="4 5" key="1">
    <citation type="submission" date="2023-10" db="EMBL/GenBank/DDBJ databases">
        <title>Draft genome sequence of Xylaria bambusicola isolate GMP-LS, the root and basal stem rot pathogen of sugarcane in Indonesia.</title>
        <authorList>
            <person name="Selvaraj P."/>
            <person name="Muralishankar V."/>
            <person name="Muruganantham S."/>
            <person name="Sp S."/>
            <person name="Haryani S."/>
            <person name="Lau K.J.X."/>
            <person name="Naqvi N.I."/>
        </authorList>
    </citation>
    <scope>NUCLEOTIDE SEQUENCE [LARGE SCALE GENOMIC DNA]</scope>
    <source>
        <strain evidence="4">GMP-LS</strain>
    </source>
</reference>
<feature type="compositionally biased region" description="Basic and acidic residues" evidence="1">
    <location>
        <begin position="274"/>
        <end position="285"/>
    </location>
</feature>
<evidence type="ECO:0000256" key="2">
    <source>
        <dbReference type="SAM" id="Phobius"/>
    </source>
</evidence>
<feature type="region of interest" description="Disordered" evidence="1">
    <location>
        <begin position="234"/>
        <end position="293"/>
    </location>
</feature>
<gene>
    <name evidence="4" type="ORF">RRF57_012877</name>
</gene>
<feature type="transmembrane region" description="Helical" evidence="2">
    <location>
        <begin position="171"/>
        <end position="193"/>
    </location>
</feature>